<keyword evidence="2 6" id="KW-0255">Endonuclease</keyword>
<evidence type="ECO:0000256" key="5">
    <source>
        <dbReference type="ARBA" id="ARBA00023204"/>
    </source>
</evidence>
<sequence>MTDIVNSQTRSRMMSHIRGGNTRPELAVRRYLHARGFRYRLHHRDLPGKPDLVLPKHRLTIFVHGCFWHRHEGCFYATSPATRKAFWREKLDGNAVRDKRQQGELISRGWRVLIIWECGLKHRLDDIQAIEDKITAPDVLDEWPERPPRVRHANPSPA</sequence>
<protein>
    <recommendedName>
        <fullName evidence="6">Very short patch repair endonuclease</fullName>
        <ecNumber evidence="6">3.1.-.-</ecNumber>
    </recommendedName>
</protein>
<evidence type="ECO:0000256" key="4">
    <source>
        <dbReference type="ARBA" id="ARBA00022801"/>
    </source>
</evidence>
<evidence type="ECO:0000313" key="8">
    <source>
        <dbReference type="Proteomes" id="UP000190911"/>
    </source>
</evidence>
<dbReference type="Gene3D" id="3.40.960.10">
    <property type="entry name" value="VSR Endonuclease"/>
    <property type="match status" value="1"/>
</dbReference>
<keyword evidence="8" id="KW-1185">Reference proteome</keyword>
<gene>
    <name evidence="7" type="ORF">SAMN05878437_1509</name>
</gene>
<evidence type="ECO:0000256" key="1">
    <source>
        <dbReference type="ARBA" id="ARBA00022722"/>
    </source>
</evidence>
<evidence type="ECO:0000256" key="3">
    <source>
        <dbReference type="ARBA" id="ARBA00022763"/>
    </source>
</evidence>
<dbReference type="EMBL" id="LT670847">
    <property type="protein sequence ID" value="SHM15310.1"/>
    <property type="molecule type" value="Genomic_DNA"/>
</dbReference>
<dbReference type="GO" id="GO:0016787">
    <property type="term" value="F:hydrolase activity"/>
    <property type="evidence" value="ECO:0007669"/>
    <property type="project" value="UniProtKB-KW"/>
</dbReference>
<dbReference type="CDD" id="cd00221">
    <property type="entry name" value="Vsr"/>
    <property type="match status" value="1"/>
</dbReference>
<evidence type="ECO:0000256" key="2">
    <source>
        <dbReference type="ARBA" id="ARBA00022759"/>
    </source>
</evidence>
<dbReference type="EC" id="3.1.-.-" evidence="6"/>
<comment type="function">
    <text evidence="6">May nick specific sequences that contain T:G mispairs resulting from m5C-deamination.</text>
</comment>
<dbReference type="Proteomes" id="UP000190911">
    <property type="component" value="Chromosome I"/>
</dbReference>
<dbReference type="OrthoDB" id="9801520at2"/>
<keyword evidence="4 6" id="KW-0378">Hydrolase</keyword>
<name>A0A1M7GGB7_9GAMM</name>
<comment type="similarity">
    <text evidence="6">Belongs to the vsr family.</text>
</comment>
<dbReference type="NCBIfam" id="TIGR00632">
    <property type="entry name" value="vsr"/>
    <property type="match status" value="1"/>
</dbReference>
<keyword evidence="1 6" id="KW-0540">Nuclease</keyword>
<evidence type="ECO:0000313" key="7">
    <source>
        <dbReference type="EMBL" id="SHM15310.1"/>
    </source>
</evidence>
<organism evidence="7 8">
    <name type="scientific">Vreelandella subglaciescola</name>
    <dbReference type="NCBI Taxonomy" id="29571"/>
    <lineage>
        <taxon>Bacteria</taxon>
        <taxon>Pseudomonadati</taxon>
        <taxon>Pseudomonadota</taxon>
        <taxon>Gammaproteobacteria</taxon>
        <taxon>Oceanospirillales</taxon>
        <taxon>Halomonadaceae</taxon>
        <taxon>Vreelandella</taxon>
    </lineage>
</organism>
<keyword evidence="3 6" id="KW-0227">DNA damage</keyword>
<accession>A0A1M7GGB7</accession>
<dbReference type="InterPro" id="IPR004603">
    <property type="entry name" value="DNA_mismatch_endonuc_vsr"/>
</dbReference>
<dbReference type="InterPro" id="IPR011335">
    <property type="entry name" value="Restrct_endonuc-II-like"/>
</dbReference>
<dbReference type="InParanoid" id="A0A1M7GGB7"/>
<dbReference type="REBASE" id="167201">
    <property type="entry name" value="V.Hsu12ORF1507P"/>
</dbReference>
<dbReference type="GO" id="GO:0004519">
    <property type="term" value="F:endonuclease activity"/>
    <property type="evidence" value="ECO:0007669"/>
    <property type="project" value="UniProtKB-KW"/>
</dbReference>
<evidence type="ECO:0000256" key="6">
    <source>
        <dbReference type="PIRNR" id="PIRNR018267"/>
    </source>
</evidence>
<dbReference type="FunCoup" id="A0A1M7GGB7">
    <property type="interactions" value="38"/>
</dbReference>
<reference evidence="7 8" key="1">
    <citation type="submission" date="2016-11" db="EMBL/GenBank/DDBJ databases">
        <authorList>
            <person name="Jaros S."/>
            <person name="Januszkiewicz K."/>
            <person name="Wedrychowicz H."/>
        </authorList>
    </citation>
    <scope>NUCLEOTIDE SEQUENCE [LARGE SCALE GENOMIC DNA]</scope>
    <source>
        <strain evidence="7 8">ACAM 12</strain>
    </source>
</reference>
<dbReference type="Pfam" id="PF03852">
    <property type="entry name" value="Vsr"/>
    <property type="match status" value="1"/>
</dbReference>
<dbReference type="AlphaFoldDB" id="A0A1M7GGB7"/>
<dbReference type="SUPFAM" id="SSF52980">
    <property type="entry name" value="Restriction endonuclease-like"/>
    <property type="match status" value="1"/>
</dbReference>
<dbReference type="STRING" id="29571.SAMN05878437_1509"/>
<dbReference type="RefSeq" id="WP_079552569.1">
    <property type="nucleotide sequence ID" value="NZ_LT670847.1"/>
</dbReference>
<proteinExistence type="inferred from homology"/>
<dbReference type="PIRSF" id="PIRSF018267">
    <property type="entry name" value="VSR_endonuc"/>
    <property type="match status" value="1"/>
</dbReference>
<keyword evidence="5 6" id="KW-0234">DNA repair</keyword>
<dbReference type="GO" id="GO:0006298">
    <property type="term" value="P:mismatch repair"/>
    <property type="evidence" value="ECO:0007669"/>
    <property type="project" value="UniProtKB-UniRule"/>
</dbReference>